<dbReference type="Proteomes" id="UP000246018">
    <property type="component" value="Unassembled WGS sequence"/>
</dbReference>
<feature type="domain" description="Nudix hydrolase" evidence="1">
    <location>
        <begin position="46"/>
        <end position="181"/>
    </location>
</feature>
<dbReference type="AlphaFoldDB" id="A0A2T8FBQ8"/>
<dbReference type="SUPFAM" id="SSF55811">
    <property type="entry name" value="Nudix"/>
    <property type="match status" value="1"/>
</dbReference>
<proteinExistence type="predicted"/>
<evidence type="ECO:0000313" key="2">
    <source>
        <dbReference type="EMBL" id="PVG83149.1"/>
    </source>
</evidence>
<name>A0A2T8FBQ8_9ACTN</name>
<sequence length="181" mass="19704">MSPLRADALATLTSWSPPSASQAALRKRYVAHLASHDDAMWRSCRPDHLTASTLVLDQPLERVLLTLHAKSGRWFQFGGHAEESDTTLAGAALREAVEESGLAPTDLSLDGAPVVLDEHPVPFCWPGEGVHHLDVMFVAVARDHASYTVSEESLEVAWWPVGDLPNPELAPFVALARERLA</sequence>
<comment type="caution">
    <text evidence="2">The sequence shown here is derived from an EMBL/GenBank/DDBJ whole genome shotgun (WGS) entry which is preliminary data.</text>
</comment>
<dbReference type="InterPro" id="IPR015797">
    <property type="entry name" value="NUDIX_hydrolase-like_dom_sf"/>
</dbReference>
<evidence type="ECO:0000259" key="1">
    <source>
        <dbReference type="PROSITE" id="PS51462"/>
    </source>
</evidence>
<dbReference type="InterPro" id="IPR000086">
    <property type="entry name" value="NUDIX_hydrolase_dom"/>
</dbReference>
<reference evidence="2 3" key="1">
    <citation type="submission" date="2018-04" db="EMBL/GenBank/DDBJ databases">
        <title>Genome of Nocardioides gansuensis WSJ-1.</title>
        <authorList>
            <person name="Wu S."/>
            <person name="Wang G."/>
        </authorList>
    </citation>
    <scope>NUCLEOTIDE SEQUENCE [LARGE SCALE GENOMIC DNA]</scope>
    <source>
        <strain evidence="2 3">WSJ-1</strain>
    </source>
</reference>
<dbReference type="EMBL" id="QDGZ01000003">
    <property type="protein sequence ID" value="PVG83149.1"/>
    <property type="molecule type" value="Genomic_DNA"/>
</dbReference>
<evidence type="ECO:0000313" key="3">
    <source>
        <dbReference type="Proteomes" id="UP000246018"/>
    </source>
</evidence>
<accession>A0A2T8FBQ8</accession>
<dbReference type="Pfam" id="PF00293">
    <property type="entry name" value="NUDIX"/>
    <property type="match status" value="1"/>
</dbReference>
<dbReference type="Gene3D" id="3.90.79.10">
    <property type="entry name" value="Nucleoside Triphosphate Pyrophosphohydrolase"/>
    <property type="match status" value="1"/>
</dbReference>
<dbReference type="RefSeq" id="WP_116571629.1">
    <property type="nucleotide sequence ID" value="NZ_QDGZ01000003.1"/>
</dbReference>
<organism evidence="2 3">
    <name type="scientific">Nocardioides gansuensis</name>
    <dbReference type="NCBI Taxonomy" id="2138300"/>
    <lineage>
        <taxon>Bacteria</taxon>
        <taxon>Bacillati</taxon>
        <taxon>Actinomycetota</taxon>
        <taxon>Actinomycetes</taxon>
        <taxon>Propionibacteriales</taxon>
        <taxon>Nocardioidaceae</taxon>
        <taxon>Nocardioides</taxon>
    </lineage>
</organism>
<dbReference type="CDD" id="cd03674">
    <property type="entry name" value="NUDIX_Hydrolase"/>
    <property type="match status" value="1"/>
</dbReference>
<keyword evidence="2" id="KW-0378">Hydrolase</keyword>
<dbReference type="PROSITE" id="PS51462">
    <property type="entry name" value="NUDIX"/>
    <property type="match status" value="1"/>
</dbReference>
<dbReference type="OrthoDB" id="129709at2"/>
<dbReference type="GO" id="GO:0016787">
    <property type="term" value="F:hydrolase activity"/>
    <property type="evidence" value="ECO:0007669"/>
    <property type="project" value="UniProtKB-KW"/>
</dbReference>
<keyword evidence="3" id="KW-1185">Reference proteome</keyword>
<protein>
    <submittedName>
        <fullName evidence="2">NUDIX hydrolase</fullName>
    </submittedName>
</protein>
<gene>
    <name evidence="2" type="ORF">DDE18_07460</name>
</gene>